<dbReference type="AlphaFoldDB" id="A0A9D2PRZ4"/>
<reference evidence="2" key="1">
    <citation type="journal article" date="2021" name="PeerJ">
        <title>Extensive microbial diversity within the chicken gut microbiome revealed by metagenomics and culture.</title>
        <authorList>
            <person name="Gilroy R."/>
            <person name="Ravi A."/>
            <person name="Getino M."/>
            <person name="Pursley I."/>
            <person name="Horton D.L."/>
            <person name="Alikhan N.F."/>
            <person name="Baker D."/>
            <person name="Gharbi K."/>
            <person name="Hall N."/>
            <person name="Watson M."/>
            <person name="Adriaenssens E.M."/>
            <person name="Foster-Nyarko E."/>
            <person name="Jarju S."/>
            <person name="Secka A."/>
            <person name="Antonio M."/>
            <person name="Oren A."/>
            <person name="Chaudhuri R.R."/>
            <person name="La Ragione R."/>
            <person name="Hildebrand F."/>
            <person name="Pallen M.J."/>
        </authorList>
    </citation>
    <scope>NUCLEOTIDE SEQUENCE</scope>
    <source>
        <strain evidence="2">ChiBcec2-3848</strain>
    </source>
</reference>
<comment type="caution">
    <text evidence="2">The sequence shown here is derived from an EMBL/GenBank/DDBJ whole genome shotgun (WGS) entry which is preliminary data.</text>
</comment>
<dbReference type="Proteomes" id="UP000823886">
    <property type="component" value="Unassembled WGS sequence"/>
</dbReference>
<dbReference type="PANTHER" id="PTHR30411:SF1">
    <property type="entry name" value="CYTOPLASMIC PROTEIN"/>
    <property type="match status" value="1"/>
</dbReference>
<evidence type="ECO:0000259" key="1">
    <source>
        <dbReference type="Pfam" id="PF04073"/>
    </source>
</evidence>
<name>A0A9D2PRZ4_9FIRM</name>
<proteinExistence type="predicted"/>
<protein>
    <submittedName>
        <fullName evidence="2">YbaK/EbsC family protein</fullName>
    </submittedName>
</protein>
<dbReference type="InterPro" id="IPR036754">
    <property type="entry name" value="YbaK/aa-tRNA-synt-asso_dom_sf"/>
</dbReference>
<dbReference type="InterPro" id="IPR007214">
    <property type="entry name" value="YbaK/aa-tRNA-synth-assoc-dom"/>
</dbReference>
<evidence type="ECO:0000313" key="2">
    <source>
        <dbReference type="EMBL" id="HJC64200.1"/>
    </source>
</evidence>
<evidence type="ECO:0000313" key="3">
    <source>
        <dbReference type="Proteomes" id="UP000823886"/>
    </source>
</evidence>
<dbReference type="EMBL" id="DWVZ01000150">
    <property type="protein sequence ID" value="HJC64200.1"/>
    <property type="molecule type" value="Genomic_DNA"/>
</dbReference>
<dbReference type="PANTHER" id="PTHR30411">
    <property type="entry name" value="CYTOPLASMIC PROTEIN"/>
    <property type="match status" value="1"/>
</dbReference>
<organism evidence="2 3">
    <name type="scientific">Candidatus Blautia merdavium</name>
    <dbReference type="NCBI Taxonomy" id="2838494"/>
    <lineage>
        <taxon>Bacteria</taxon>
        <taxon>Bacillati</taxon>
        <taxon>Bacillota</taxon>
        <taxon>Clostridia</taxon>
        <taxon>Lachnospirales</taxon>
        <taxon>Lachnospiraceae</taxon>
        <taxon>Blautia</taxon>
    </lineage>
</organism>
<reference evidence="2" key="2">
    <citation type="submission" date="2021-04" db="EMBL/GenBank/DDBJ databases">
        <authorList>
            <person name="Gilroy R."/>
        </authorList>
    </citation>
    <scope>NUCLEOTIDE SEQUENCE</scope>
    <source>
        <strain evidence="2">ChiBcec2-3848</strain>
    </source>
</reference>
<dbReference type="SUPFAM" id="SSF55826">
    <property type="entry name" value="YbaK/ProRS associated domain"/>
    <property type="match status" value="1"/>
</dbReference>
<dbReference type="CDD" id="cd04333">
    <property type="entry name" value="ProX_deacylase"/>
    <property type="match status" value="1"/>
</dbReference>
<gene>
    <name evidence="2" type="ORF">H9753_11370</name>
</gene>
<dbReference type="GO" id="GO:0002161">
    <property type="term" value="F:aminoacyl-tRNA deacylase activity"/>
    <property type="evidence" value="ECO:0007669"/>
    <property type="project" value="InterPro"/>
</dbReference>
<accession>A0A9D2PRZ4</accession>
<dbReference type="Pfam" id="PF04073">
    <property type="entry name" value="tRNA_edit"/>
    <property type="match status" value="1"/>
</dbReference>
<dbReference type="Gene3D" id="3.90.960.10">
    <property type="entry name" value="YbaK/aminoacyl-tRNA synthetase-associated domain"/>
    <property type="match status" value="1"/>
</dbReference>
<sequence>MSIESVKAYFTSIQAPVTIREFPVSSATVELAAQAAGTEPCRIAKTMSFYTSDRTAALLVVTAGDQKIDNKKFKETFGMKARMLALEDVEAMTGHAPGGVCPFANPDGVPVYLDVSLKRFETVFPAAGSANSAIELTCDQLETYSQAEKWVDVCRCV</sequence>
<feature type="domain" description="YbaK/aminoacyl-tRNA synthetase-associated" evidence="1">
    <location>
        <begin position="27"/>
        <end position="142"/>
    </location>
</feature>